<dbReference type="RefSeq" id="WP_202689011.1">
    <property type="nucleotide sequence ID" value="NZ_JAESVN010000005.1"/>
</dbReference>
<organism evidence="2 3">
    <name type="scientific">Szabonella alba</name>
    <dbReference type="NCBI Taxonomy" id="2804194"/>
    <lineage>
        <taxon>Bacteria</taxon>
        <taxon>Pseudomonadati</taxon>
        <taxon>Pseudomonadota</taxon>
        <taxon>Alphaproteobacteria</taxon>
        <taxon>Rhodobacterales</taxon>
        <taxon>Paracoccaceae</taxon>
        <taxon>Szabonella</taxon>
    </lineage>
</organism>
<gene>
    <name evidence="2" type="ORF">JL811_12355</name>
</gene>
<protein>
    <recommendedName>
        <fullName evidence="4">DUF485 domain-containing protein</fullName>
    </recommendedName>
</protein>
<evidence type="ECO:0000313" key="3">
    <source>
        <dbReference type="Proteomes" id="UP000648908"/>
    </source>
</evidence>
<feature type="transmembrane region" description="Helical" evidence="1">
    <location>
        <begin position="30"/>
        <end position="50"/>
    </location>
</feature>
<keyword evidence="1" id="KW-0812">Transmembrane</keyword>
<comment type="caution">
    <text evidence="2">The sequence shown here is derived from an EMBL/GenBank/DDBJ whole genome shotgun (WGS) entry which is preliminary data.</text>
</comment>
<keyword evidence="1" id="KW-0472">Membrane</keyword>
<accession>A0A8K0VFC8</accession>
<name>A0A8K0VFC8_9RHOB</name>
<reference evidence="2" key="1">
    <citation type="submission" date="2021-01" db="EMBL/GenBank/DDBJ databases">
        <title>Tabrizicola alba sp. nov. a motile alkaliphilic bacterium isolated from a soda lake.</title>
        <authorList>
            <person name="Szuroczki S."/>
            <person name="Abbaszade G."/>
            <person name="Schumann P."/>
            <person name="Toth E."/>
        </authorList>
    </citation>
    <scope>NUCLEOTIDE SEQUENCE</scope>
    <source>
        <strain evidence="2">DMG-N-6</strain>
    </source>
</reference>
<sequence length="105" mass="11785">MKRPSDKWQDVRKAALERARRTAVEPLNPLYSIYFGVCVCYLAGLLRFQFFDPSAGFTWVTATQLLIVAVAGALLPILTGSVLTLHFANRKLQRLADECGARDRE</sequence>
<keyword evidence="1" id="KW-1133">Transmembrane helix</keyword>
<dbReference type="EMBL" id="JAESVN010000005">
    <property type="protein sequence ID" value="MBL4918010.1"/>
    <property type="molecule type" value="Genomic_DNA"/>
</dbReference>
<evidence type="ECO:0000313" key="2">
    <source>
        <dbReference type="EMBL" id="MBL4918010.1"/>
    </source>
</evidence>
<dbReference type="AlphaFoldDB" id="A0A8K0VFC8"/>
<evidence type="ECO:0000256" key="1">
    <source>
        <dbReference type="SAM" id="Phobius"/>
    </source>
</evidence>
<feature type="transmembrane region" description="Helical" evidence="1">
    <location>
        <begin position="62"/>
        <end position="85"/>
    </location>
</feature>
<evidence type="ECO:0008006" key="4">
    <source>
        <dbReference type="Google" id="ProtNLM"/>
    </source>
</evidence>
<keyword evidence="3" id="KW-1185">Reference proteome</keyword>
<proteinExistence type="predicted"/>
<dbReference type="Proteomes" id="UP000648908">
    <property type="component" value="Unassembled WGS sequence"/>
</dbReference>